<gene>
    <name evidence="2" type="ORF">C8D84_104180</name>
</gene>
<comment type="caution">
    <text evidence="2">The sequence shown here is derived from an EMBL/GenBank/DDBJ whole genome shotgun (WGS) entry which is preliminary data.</text>
</comment>
<feature type="domain" description="DpnD/PcfM-like C-terminal" evidence="1">
    <location>
        <begin position="13"/>
        <end position="56"/>
    </location>
</feature>
<sequence length="65" mass="7797">MMKVDKKLKRAFQIEIVETLNNIVEVNAENEQEALLKAQDMYHNEEVILYPDDFIDTKFNIFKYD</sequence>
<protein>
    <submittedName>
        <fullName evidence="2">DpnD/PcfM-like protein</fullName>
    </submittedName>
</protein>
<dbReference type="EMBL" id="QGGM01000004">
    <property type="protein sequence ID" value="PWK13698.1"/>
    <property type="molecule type" value="Genomic_DNA"/>
</dbReference>
<dbReference type="RefSeq" id="WP_228244480.1">
    <property type="nucleotide sequence ID" value="NZ_CAJGZY010000018.1"/>
</dbReference>
<name>A0A2V2A9A5_PSYIM</name>
<evidence type="ECO:0000259" key="1">
    <source>
        <dbReference type="Pfam" id="PF14207"/>
    </source>
</evidence>
<dbReference type="Pfam" id="PF14207">
    <property type="entry name" value="DpnD-PcfM"/>
    <property type="match status" value="1"/>
</dbReference>
<accession>A0A2V2A9A5</accession>
<evidence type="ECO:0000313" key="3">
    <source>
        <dbReference type="Proteomes" id="UP000245655"/>
    </source>
</evidence>
<dbReference type="InterPro" id="IPR025575">
    <property type="entry name" value="DpnD/PcfM_C"/>
</dbReference>
<organism evidence="2 3">
    <name type="scientific">Psychrobacter immobilis</name>
    <dbReference type="NCBI Taxonomy" id="498"/>
    <lineage>
        <taxon>Bacteria</taxon>
        <taxon>Pseudomonadati</taxon>
        <taxon>Pseudomonadota</taxon>
        <taxon>Gammaproteobacteria</taxon>
        <taxon>Moraxellales</taxon>
        <taxon>Moraxellaceae</taxon>
        <taxon>Psychrobacter</taxon>
    </lineage>
</organism>
<keyword evidence="3" id="KW-1185">Reference proteome</keyword>
<dbReference type="GeneID" id="60254898"/>
<evidence type="ECO:0000313" key="2">
    <source>
        <dbReference type="EMBL" id="PWK13698.1"/>
    </source>
</evidence>
<dbReference type="Proteomes" id="UP000245655">
    <property type="component" value="Unassembled WGS sequence"/>
</dbReference>
<proteinExistence type="predicted"/>
<dbReference type="AlphaFoldDB" id="A0A2V2A9A5"/>
<reference evidence="2 3" key="1">
    <citation type="submission" date="2018-05" db="EMBL/GenBank/DDBJ databases">
        <title>Genomic Encyclopedia of Type Strains, Phase IV (KMG-IV): sequencing the most valuable type-strain genomes for metagenomic binning, comparative biology and taxonomic classification.</title>
        <authorList>
            <person name="Goeker M."/>
        </authorList>
    </citation>
    <scope>NUCLEOTIDE SEQUENCE [LARGE SCALE GENOMIC DNA]</scope>
    <source>
        <strain evidence="2 3">DSM 7229</strain>
    </source>
</reference>